<keyword evidence="1 4" id="KW-0808">Transferase</keyword>
<accession>A0ABZ3IUB8</accession>
<organism evidence="4 5">
    <name type="scientific">Sporomusa silvacetica DSM 10669</name>
    <dbReference type="NCBI Taxonomy" id="1123289"/>
    <lineage>
        <taxon>Bacteria</taxon>
        <taxon>Bacillati</taxon>
        <taxon>Bacillota</taxon>
        <taxon>Negativicutes</taxon>
        <taxon>Selenomonadales</taxon>
        <taxon>Sporomusaceae</taxon>
        <taxon>Sporomusa</taxon>
    </lineage>
</organism>
<dbReference type="PANTHER" id="PTHR46969">
    <property type="entry name" value="BIFUNCTIONAL PROTEIN HLDE"/>
    <property type="match status" value="1"/>
</dbReference>
<evidence type="ECO:0000256" key="2">
    <source>
        <dbReference type="ARBA" id="ARBA00022777"/>
    </source>
</evidence>
<dbReference type="CDD" id="cd01172">
    <property type="entry name" value="RfaE_like"/>
    <property type="match status" value="1"/>
</dbReference>
<dbReference type="EC" id="2.7.1.167" evidence="4"/>
<dbReference type="NCBIfam" id="TIGR02198">
    <property type="entry name" value="rfaE_dom_I"/>
    <property type="match status" value="1"/>
</dbReference>
<evidence type="ECO:0000259" key="3">
    <source>
        <dbReference type="Pfam" id="PF00294"/>
    </source>
</evidence>
<dbReference type="EMBL" id="CP155573">
    <property type="protein sequence ID" value="XFO69325.1"/>
    <property type="molecule type" value="Genomic_DNA"/>
</dbReference>
<dbReference type="InterPro" id="IPR011611">
    <property type="entry name" value="PfkB_dom"/>
</dbReference>
<sequence length="333" mass="36003">MPSNVARLEQFLLSGVSDCKVLVVGDVMLDIYYFGDVQRISPEAPVPIVKVAKELKTLGGAGNVANNLIQLGCQVLLAGATGDDDNWHHLQRLMTIHNIKCTGIIKSNRPTITKTRIVAGHQQVVRLDFEEIAPLLEYEENRLLEWVLAALAQGVKIVIISDYGKGVCTPKVCQTIINTCHKLAIPTIIDPKGRKWVKYQGADYITPNIKELGKALACHVDNTNELVYQYAAEARQRFNINNILVTRSEKGMSLVNHSGIINIPTRAQEVFDVSGAGDTVVATLGVMLAGDTDIATAVKVANIAAGIVVGKIGTGPVKSGELLEALRRTHAAL</sequence>
<feature type="domain" description="Carbohydrate kinase PfkB" evidence="3">
    <location>
        <begin position="20"/>
        <end position="315"/>
    </location>
</feature>
<evidence type="ECO:0000313" key="4">
    <source>
        <dbReference type="EMBL" id="XFO69325.1"/>
    </source>
</evidence>
<dbReference type="Gene3D" id="3.40.1190.20">
    <property type="match status" value="1"/>
</dbReference>
<keyword evidence="5" id="KW-1185">Reference proteome</keyword>
<gene>
    <name evidence="4" type="primary">rfaE</name>
    <name evidence="4" type="ORF">SPSIL_055570</name>
</gene>
<keyword evidence="2 4" id="KW-0418">Kinase</keyword>
<dbReference type="PROSITE" id="PS00583">
    <property type="entry name" value="PFKB_KINASES_1"/>
    <property type="match status" value="1"/>
</dbReference>
<reference evidence="4" key="1">
    <citation type="submission" date="2024-05" db="EMBL/GenBank/DDBJ databases">
        <title>Isolation and characterization of Sporomusa carbonis sp. nov., a carboxydotrophic hydrogenogen in the genus of Sporomusa isolated from a charcoal burning pile.</title>
        <authorList>
            <person name="Boeer T."/>
            <person name="Rosenbaum F."/>
            <person name="Eysell L."/>
            <person name="Mueller V."/>
            <person name="Daniel R."/>
            <person name="Poehlein A."/>
        </authorList>
    </citation>
    <scope>NUCLEOTIDE SEQUENCE [LARGE SCALE GENOMIC DNA]</scope>
    <source>
        <strain evidence="4">DSM 10669</strain>
    </source>
</reference>
<dbReference type="InterPro" id="IPR029056">
    <property type="entry name" value="Ribokinase-like"/>
</dbReference>
<proteinExistence type="predicted"/>
<dbReference type="InterPro" id="IPR011913">
    <property type="entry name" value="RfaE_dom_I"/>
</dbReference>
<dbReference type="Pfam" id="PF00294">
    <property type="entry name" value="PfkB"/>
    <property type="match status" value="1"/>
</dbReference>
<dbReference type="GO" id="GO:0033785">
    <property type="term" value="F:heptose 7-phosphate kinase activity"/>
    <property type="evidence" value="ECO:0007669"/>
    <property type="project" value="UniProtKB-EC"/>
</dbReference>
<name>A0ABZ3IUB8_9FIRM</name>
<evidence type="ECO:0000256" key="1">
    <source>
        <dbReference type="ARBA" id="ARBA00022679"/>
    </source>
</evidence>
<dbReference type="SUPFAM" id="SSF53613">
    <property type="entry name" value="Ribokinase-like"/>
    <property type="match status" value="1"/>
</dbReference>
<dbReference type="Proteomes" id="UP000216752">
    <property type="component" value="Chromosome"/>
</dbReference>
<protein>
    <submittedName>
        <fullName evidence="4">D-beta-D-heptose 7-phosphate kinase</fullName>
        <ecNumber evidence="4">2.7.1.167</ecNumber>
    </submittedName>
</protein>
<dbReference type="PANTHER" id="PTHR46969:SF1">
    <property type="entry name" value="BIFUNCTIONAL PROTEIN HLDE"/>
    <property type="match status" value="1"/>
</dbReference>
<evidence type="ECO:0000313" key="5">
    <source>
        <dbReference type="Proteomes" id="UP000216752"/>
    </source>
</evidence>
<dbReference type="RefSeq" id="WP_094605956.1">
    <property type="nucleotide sequence ID" value="NZ_CP155573.1"/>
</dbReference>
<dbReference type="InterPro" id="IPR002173">
    <property type="entry name" value="Carboh/pur_kinase_PfkB_CS"/>
</dbReference>